<keyword evidence="8" id="KW-0393">Immunoglobulin domain</keyword>
<dbReference type="InParanoid" id="A0A668AQT3"/>
<dbReference type="InterPro" id="IPR013783">
    <property type="entry name" value="Ig-like_fold"/>
</dbReference>
<dbReference type="Gene3D" id="2.60.40.10">
    <property type="entry name" value="Immunoglobulins"/>
    <property type="match status" value="7"/>
</dbReference>
<keyword evidence="14" id="KW-1185">Reference proteome</keyword>
<evidence type="ECO:0000256" key="7">
    <source>
        <dbReference type="ARBA" id="ARBA00023157"/>
    </source>
</evidence>
<feature type="chain" id="PRO_5025408394" description="Immunoglobulin superfamily member 3" evidence="11">
    <location>
        <begin position="20"/>
        <end position="1056"/>
    </location>
</feature>
<accession>A0A668AQT3</accession>
<dbReference type="FunCoup" id="A0A668AQT3">
    <property type="interactions" value="748"/>
</dbReference>
<keyword evidence="7" id="KW-1015">Disulfide bond</keyword>
<evidence type="ECO:0000256" key="5">
    <source>
        <dbReference type="ARBA" id="ARBA00022989"/>
    </source>
</evidence>
<keyword evidence="6 10" id="KW-0472">Membrane</keyword>
<dbReference type="InterPro" id="IPR007110">
    <property type="entry name" value="Ig-like_dom"/>
</dbReference>
<organism evidence="13 14">
    <name type="scientific">Myripristis murdjan</name>
    <name type="common">pinecone soldierfish</name>
    <dbReference type="NCBI Taxonomy" id="586833"/>
    <lineage>
        <taxon>Eukaryota</taxon>
        <taxon>Metazoa</taxon>
        <taxon>Chordata</taxon>
        <taxon>Craniata</taxon>
        <taxon>Vertebrata</taxon>
        <taxon>Euteleostomi</taxon>
        <taxon>Actinopterygii</taxon>
        <taxon>Neopterygii</taxon>
        <taxon>Teleostei</taxon>
        <taxon>Neoteleostei</taxon>
        <taxon>Acanthomorphata</taxon>
        <taxon>Holocentriformes</taxon>
        <taxon>Holocentridae</taxon>
        <taxon>Myripristis</taxon>
    </lineage>
</organism>
<evidence type="ECO:0000256" key="8">
    <source>
        <dbReference type="ARBA" id="ARBA00023319"/>
    </source>
</evidence>
<keyword evidence="5 10" id="KW-1133">Transmembrane helix</keyword>
<dbReference type="PANTHER" id="PTHR12207">
    <property type="entry name" value="V-SET AND TRANSMEMBRANE DOMAIN-CONTAINING PROTEIN"/>
    <property type="match status" value="1"/>
</dbReference>
<evidence type="ECO:0000313" key="14">
    <source>
        <dbReference type="Proteomes" id="UP000472263"/>
    </source>
</evidence>
<dbReference type="Proteomes" id="UP000472263">
    <property type="component" value="Chromosome 21"/>
</dbReference>
<feature type="domain" description="Ig-like" evidence="12">
    <location>
        <begin position="279"/>
        <end position="389"/>
    </location>
</feature>
<proteinExistence type="predicted"/>
<feature type="domain" description="Ig-like" evidence="12">
    <location>
        <begin position="20"/>
        <end position="140"/>
    </location>
</feature>
<comment type="subcellular location">
    <subcellularLocation>
        <location evidence="1">Membrane</location>
        <topology evidence="1">Single-pass type I membrane protein</topology>
    </subcellularLocation>
</comment>
<dbReference type="SUPFAM" id="SSF48726">
    <property type="entry name" value="Immunoglobulin"/>
    <property type="match status" value="7"/>
</dbReference>
<evidence type="ECO:0000256" key="1">
    <source>
        <dbReference type="ARBA" id="ARBA00004479"/>
    </source>
</evidence>
<dbReference type="InterPro" id="IPR051102">
    <property type="entry name" value="IgSF_V-set/TM_domain"/>
</dbReference>
<name>A0A668AQT3_9TELE</name>
<dbReference type="GO" id="GO:0016020">
    <property type="term" value="C:membrane"/>
    <property type="evidence" value="ECO:0007669"/>
    <property type="project" value="UniProtKB-SubCell"/>
</dbReference>
<dbReference type="SMART" id="SM00409">
    <property type="entry name" value="IG"/>
    <property type="match status" value="7"/>
</dbReference>
<dbReference type="CTD" id="3321"/>
<evidence type="ECO:0000256" key="6">
    <source>
        <dbReference type="ARBA" id="ARBA00023136"/>
    </source>
</evidence>
<evidence type="ECO:0000259" key="12">
    <source>
        <dbReference type="PROSITE" id="PS50835"/>
    </source>
</evidence>
<dbReference type="PROSITE" id="PS50835">
    <property type="entry name" value="IG_LIKE"/>
    <property type="match status" value="7"/>
</dbReference>
<evidence type="ECO:0000256" key="4">
    <source>
        <dbReference type="ARBA" id="ARBA00022737"/>
    </source>
</evidence>
<dbReference type="RefSeq" id="XP_029936439.1">
    <property type="nucleotide sequence ID" value="XM_030080579.1"/>
</dbReference>
<reference evidence="13" key="3">
    <citation type="submission" date="2025-09" db="UniProtKB">
        <authorList>
            <consortium name="Ensembl"/>
        </authorList>
    </citation>
    <scope>IDENTIFICATION</scope>
</reference>
<dbReference type="InterPro" id="IPR003598">
    <property type="entry name" value="Ig_sub2"/>
</dbReference>
<dbReference type="Pfam" id="PF07686">
    <property type="entry name" value="V-set"/>
    <property type="match status" value="2"/>
</dbReference>
<feature type="transmembrane region" description="Helical" evidence="10">
    <location>
        <begin position="987"/>
        <end position="1009"/>
    </location>
</feature>
<dbReference type="SMART" id="SM00408">
    <property type="entry name" value="IGc2"/>
    <property type="match status" value="3"/>
</dbReference>
<feature type="domain" description="Ig-like" evidence="12">
    <location>
        <begin position="547"/>
        <end position="658"/>
    </location>
</feature>
<dbReference type="AlphaFoldDB" id="A0A668AQT3"/>
<dbReference type="InterPro" id="IPR036179">
    <property type="entry name" value="Ig-like_dom_sf"/>
</dbReference>
<dbReference type="Pfam" id="PF13927">
    <property type="entry name" value="Ig_3"/>
    <property type="match status" value="1"/>
</dbReference>
<keyword evidence="4" id="KW-0677">Repeat</keyword>
<dbReference type="PANTHER" id="PTHR12207:SF21">
    <property type="entry name" value="IMMUNOGLOBULIN SUPERFAMILY MEMBER 3"/>
    <property type="match status" value="1"/>
</dbReference>
<gene>
    <name evidence="13" type="primary">IGSF3</name>
    <name evidence="13" type="synonym">igsf3</name>
</gene>
<dbReference type="OrthoDB" id="8721173at2759"/>
<keyword evidence="3 11" id="KW-0732">Signal</keyword>
<dbReference type="CDD" id="cd00099">
    <property type="entry name" value="IgV"/>
    <property type="match status" value="2"/>
</dbReference>
<dbReference type="FunFam" id="2.60.40.10:FF:002170">
    <property type="entry name" value="Immunoglobulin superfamily, member 3"/>
    <property type="match status" value="2"/>
</dbReference>
<evidence type="ECO:0000256" key="11">
    <source>
        <dbReference type="SAM" id="SignalP"/>
    </source>
</evidence>
<dbReference type="FunFam" id="2.60.40.10:FF:000491">
    <property type="entry name" value="Immunoglobulin superfamily, member 3"/>
    <property type="match status" value="1"/>
</dbReference>
<feature type="domain" description="Ig-like" evidence="12">
    <location>
        <begin position="408"/>
        <end position="541"/>
    </location>
</feature>
<protein>
    <recommendedName>
        <fullName evidence="9">Immunoglobulin superfamily member 3</fullName>
    </recommendedName>
</protein>
<dbReference type="GeneTree" id="ENSGT00940000155177"/>
<sequence length="1056" mass="117846">MGTSALLIACALLAGVAMGQRVVTVQSGPLVRTEGSHVTIWCNVTGYKEGLEQDFEWSMYLASAPDREIRIVSTAQPNYAYAVYAQRVNNKEIYVERLSRDSAMLHISKVQARDQGLFECYTPNTDGQYLGSYSARTNLTVIADSLTVTAPAQTLSKVEGDTLQLTCEVSRTTTQHTHLSVGWYLRSPEDAAAPPQELLTLSRDFVLRSGGPYRQRMAAGDLRLDKTSATAYRLTIHKLQPVDQGLLYCQAAEWIQDPDGSWFAMTRKQGDKTQLRIQPTDRDFSIQVSTERRSFTAGEPLELRCTIDAQNVPERFFSVSWVFSSSPVAVVGPSAVPILGPDYVAREAAGHMTVRKESANVHLLKLQRLQLEDAGKYICRVTEREKTPTGDFIDRSKRSRNVQITVQPLKSNITVSLSSNSSEVQEGDVVQLTCSVQFTTGPLSVFWQWTDKQATGPAQEVASVDRDGTVQHSPAYRERSSYGEIRVEKVRADTYTLSLYNAFPGDEGQYRCTATEWLQTSAEPDIKWDKVGEKSAAKTITVKTVESSFMVSASSRTPSVTFGESFDLLCLVKPRHNPHVPTSVTWSFKPAGSGSDDEGQGEFKDLVTFTHEGTLQWGKQLLGHGTRTTVDRSHVNTNFGLSVTRAGRREAGTYQCSAVLWRRNYNGSLSRVANRTSNLLGISVVQPASKLRVQKTNQSQVYLEDSRVRINCSIAAQTNQDSQHAVLWYVRRATGAEADELLLRIERSGAFEYGAYADEERLRRRVQAERLSPRLYALTLNRAESSDSGTYYCLVEEWLSDPDGAWYRLSRESSGFTHVVVRQPEVRLQVEETESNVTVEESASIRLGCSIPSQSSRDSRFSVSWYVERSEDVDDEEEPGEEERDQDCVFSIGHDAVFGNGNCSPTEEAGPNSRLQFERTTSDQYSLTIQGARPSDAGRYYCHVEEWLLNPRNAWYRLATNNSGFTIVNVIQQVSTLQSVVCSNDSLFYFVFFYPFPIFGILLIAVLLVRYKSRSNSKSQEGKNGAPLLWIKEPHLSYSPTCLDPPALSLHPGSVD</sequence>
<reference evidence="13" key="1">
    <citation type="submission" date="2019-06" db="EMBL/GenBank/DDBJ databases">
        <authorList>
            <consortium name="Wellcome Sanger Institute Data Sharing"/>
        </authorList>
    </citation>
    <scope>NUCLEOTIDE SEQUENCE [LARGE SCALE GENOMIC DNA]</scope>
</reference>
<feature type="domain" description="Ig-like" evidence="12">
    <location>
        <begin position="687"/>
        <end position="796"/>
    </location>
</feature>
<dbReference type="FunFam" id="2.60.40.10:FF:000604">
    <property type="entry name" value="immunoglobulin superfamily member 3"/>
    <property type="match status" value="1"/>
</dbReference>
<dbReference type="InterPro" id="IPR003599">
    <property type="entry name" value="Ig_sub"/>
</dbReference>
<feature type="domain" description="Ig-like" evidence="12">
    <location>
        <begin position="824"/>
        <end position="945"/>
    </location>
</feature>
<feature type="signal peptide" evidence="11">
    <location>
        <begin position="1"/>
        <end position="19"/>
    </location>
</feature>
<evidence type="ECO:0000256" key="9">
    <source>
        <dbReference type="ARBA" id="ARBA00067302"/>
    </source>
</evidence>
<keyword evidence="2 10" id="KW-0812">Transmembrane</keyword>
<evidence type="ECO:0000256" key="10">
    <source>
        <dbReference type="SAM" id="Phobius"/>
    </source>
</evidence>
<feature type="domain" description="Ig-like" evidence="12">
    <location>
        <begin position="144"/>
        <end position="251"/>
    </location>
</feature>
<evidence type="ECO:0000313" key="13">
    <source>
        <dbReference type="Ensembl" id="ENSMMDP00005053823.1"/>
    </source>
</evidence>
<dbReference type="SMART" id="SM00406">
    <property type="entry name" value="IGv"/>
    <property type="match status" value="5"/>
</dbReference>
<dbReference type="Ensembl" id="ENSMMDT00005054866.1">
    <property type="protein sequence ID" value="ENSMMDP00005053823.1"/>
    <property type="gene ID" value="ENSMMDG00005024200.1"/>
</dbReference>
<dbReference type="GeneID" id="115379734"/>
<evidence type="ECO:0000256" key="3">
    <source>
        <dbReference type="ARBA" id="ARBA00022729"/>
    </source>
</evidence>
<reference evidence="13" key="2">
    <citation type="submission" date="2025-08" db="UniProtKB">
        <authorList>
            <consortium name="Ensembl"/>
        </authorList>
    </citation>
    <scope>IDENTIFICATION</scope>
</reference>
<dbReference type="InterPro" id="IPR013106">
    <property type="entry name" value="Ig_V-set"/>
</dbReference>
<evidence type="ECO:0000256" key="2">
    <source>
        <dbReference type="ARBA" id="ARBA00022692"/>
    </source>
</evidence>
<dbReference type="FunFam" id="2.60.40.10:FF:000191">
    <property type="entry name" value="Immunoglobulin superfamily member 3"/>
    <property type="match status" value="1"/>
</dbReference>